<dbReference type="SUPFAM" id="SSF51735">
    <property type="entry name" value="NAD(P)-binding Rossmann-fold domains"/>
    <property type="match status" value="1"/>
</dbReference>
<dbReference type="InterPro" id="IPR008030">
    <property type="entry name" value="NmrA-like"/>
</dbReference>
<dbReference type="Proteomes" id="UP001271007">
    <property type="component" value="Unassembled WGS sequence"/>
</dbReference>
<name>A0AAJ0DS47_9PEZI</name>
<evidence type="ECO:0000256" key="2">
    <source>
        <dbReference type="ARBA" id="ARBA00023002"/>
    </source>
</evidence>
<evidence type="ECO:0000259" key="3">
    <source>
        <dbReference type="Pfam" id="PF05368"/>
    </source>
</evidence>
<feature type="domain" description="NmrA-like" evidence="3">
    <location>
        <begin position="11"/>
        <end position="111"/>
    </location>
</feature>
<keyword evidence="2" id="KW-0560">Oxidoreductase</keyword>
<dbReference type="PANTHER" id="PTHR47706">
    <property type="entry name" value="NMRA-LIKE FAMILY PROTEIN"/>
    <property type="match status" value="1"/>
</dbReference>
<keyword evidence="5" id="KW-1185">Reference proteome</keyword>
<dbReference type="InterPro" id="IPR051609">
    <property type="entry name" value="NmrA/Isoflavone_reductase-like"/>
</dbReference>
<evidence type="ECO:0000313" key="5">
    <source>
        <dbReference type="Proteomes" id="UP001271007"/>
    </source>
</evidence>
<reference evidence="4" key="1">
    <citation type="submission" date="2023-04" db="EMBL/GenBank/DDBJ databases">
        <title>Black Yeasts Isolated from many extreme environments.</title>
        <authorList>
            <person name="Coleine C."/>
            <person name="Stajich J.E."/>
            <person name="Selbmann L."/>
        </authorList>
    </citation>
    <scope>NUCLEOTIDE SEQUENCE</scope>
    <source>
        <strain evidence="4">CCFEE 5312</strain>
    </source>
</reference>
<dbReference type="PANTHER" id="PTHR47706:SF10">
    <property type="entry name" value="NMRA-LIKE DOMAIN-CONTAINING PROTEIN"/>
    <property type="match status" value="1"/>
</dbReference>
<organism evidence="4 5">
    <name type="scientific">Extremus antarcticus</name>
    <dbReference type="NCBI Taxonomy" id="702011"/>
    <lineage>
        <taxon>Eukaryota</taxon>
        <taxon>Fungi</taxon>
        <taxon>Dikarya</taxon>
        <taxon>Ascomycota</taxon>
        <taxon>Pezizomycotina</taxon>
        <taxon>Dothideomycetes</taxon>
        <taxon>Dothideomycetidae</taxon>
        <taxon>Mycosphaerellales</taxon>
        <taxon>Extremaceae</taxon>
        <taxon>Extremus</taxon>
    </lineage>
</organism>
<dbReference type="AlphaFoldDB" id="A0AAJ0DS47"/>
<dbReference type="Pfam" id="PF05368">
    <property type="entry name" value="NmrA"/>
    <property type="match status" value="1"/>
</dbReference>
<evidence type="ECO:0000256" key="1">
    <source>
        <dbReference type="ARBA" id="ARBA00022857"/>
    </source>
</evidence>
<gene>
    <name evidence="4" type="ORF">LTR09_003600</name>
</gene>
<dbReference type="Gene3D" id="3.40.50.720">
    <property type="entry name" value="NAD(P)-binding Rossmann-like Domain"/>
    <property type="match status" value="1"/>
</dbReference>
<proteinExistence type="predicted"/>
<protein>
    <recommendedName>
        <fullName evidence="3">NmrA-like domain-containing protein</fullName>
    </recommendedName>
</protein>
<evidence type="ECO:0000313" key="4">
    <source>
        <dbReference type="EMBL" id="KAK3055679.1"/>
    </source>
</evidence>
<keyword evidence="1" id="KW-0521">NADP</keyword>
<dbReference type="GO" id="GO:0016491">
    <property type="term" value="F:oxidoreductase activity"/>
    <property type="evidence" value="ECO:0007669"/>
    <property type="project" value="UniProtKB-KW"/>
</dbReference>
<sequence>MGSMGQSTPLKNIILVGPGGSIGSVLLSGLLSEPSLSVSVLVRESSKSLPSLPTARLHKIFQIADSLPYEKILEAFRGQDAVVNATTSTLEQFRFIDAAIEAGVKRYVPSEGRYGSTSSPRSRQGLRGILLGVGCGLVGNINPDKTKNVVVYISDFATTQVELVEAIERISGEKWTLKTIESYNAIEENKKQVAEGDHFAVYRLVSLGAVTGRYGGWLEEKEKIWNEELGLPKEEFEDVVTRGLERMKG</sequence>
<dbReference type="EMBL" id="JAWDJX010000008">
    <property type="protein sequence ID" value="KAK3055679.1"/>
    <property type="molecule type" value="Genomic_DNA"/>
</dbReference>
<dbReference type="InterPro" id="IPR036291">
    <property type="entry name" value="NAD(P)-bd_dom_sf"/>
</dbReference>
<comment type="caution">
    <text evidence="4">The sequence shown here is derived from an EMBL/GenBank/DDBJ whole genome shotgun (WGS) entry which is preliminary data.</text>
</comment>
<accession>A0AAJ0DS47</accession>